<name>A0A8S1EN35_9PELO</name>
<keyword evidence="8" id="KW-1185">Reference proteome</keyword>
<dbReference type="EMBL" id="CADEPM010000003">
    <property type="protein sequence ID" value="CAB3401408.1"/>
    <property type="molecule type" value="Genomic_DNA"/>
</dbReference>
<dbReference type="OrthoDB" id="79940at2759"/>
<dbReference type="PROSITE" id="PS50178">
    <property type="entry name" value="ZF_FYVE"/>
    <property type="match status" value="1"/>
</dbReference>
<dbReference type="Pfam" id="PF01363">
    <property type="entry name" value="FYVE"/>
    <property type="match status" value="1"/>
</dbReference>
<evidence type="ECO:0000259" key="6">
    <source>
        <dbReference type="PROSITE" id="PS50178"/>
    </source>
</evidence>
<evidence type="ECO:0000256" key="3">
    <source>
        <dbReference type="ARBA" id="ARBA00022833"/>
    </source>
</evidence>
<dbReference type="PANTHER" id="PTHR31179:SF7">
    <property type="entry name" value="FYVE-TYPE DOMAIN-CONTAINING PROTEIN"/>
    <property type="match status" value="1"/>
</dbReference>
<feature type="coiled-coil region" evidence="5">
    <location>
        <begin position="244"/>
        <end position="299"/>
    </location>
</feature>
<dbReference type="Gene3D" id="3.30.40.10">
    <property type="entry name" value="Zinc/RING finger domain, C3HC4 (zinc finger)"/>
    <property type="match status" value="1"/>
</dbReference>
<evidence type="ECO:0000256" key="1">
    <source>
        <dbReference type="ARBA" id="ARBA00022723"/>
    </source>
</evidence>
<keyword evidence="2 4" id="KW-0863">Zinc-finger</keyword>
<evidence type="ECO:0000313" key="7">
    <source>
        <dbReference type="EMBL" id="CAB3401408.1"/>
    </source>
</evidence>
<dbReference type="Gene3D" id="1.20.5.730">
    <property type="entry name" value="Single helix bin"/>
    <property type="match status" value="1"/>
</dbReference>
<dbReference type="GO" id="GO:0008270">
    <property type="term" value="F:zinc ion binding"/>
    <property type="evidence" value="ECO:0007669"/>
    <property type="project" value="UniProtKB-KW"/>
</dbReference>
<dbReference type="GO" id="GO:0005096">
    <property type="term" value="F:GTPase activator activity"/>
    <property type="evidence" value="ECO:0007669"/>
    <property type="project" value="InterPro"/>
</dbReference>
<dbReference type="InterPro" id="IPR000306">
    <property type="entry name" value="Znf_FYVE"/>
</dbReference>
<dbReference type="InterPro" id="IPR017455">
    <property type="entry name" value="Znf_FYVE-rel"/>
</dbReference>
<evidence type="ECO:0000313" key="8">
    <source>
        <dbReference type="Proteomes" id="UP000494206"/>
    </source>
</evidence>
<dbReference type="GO" id="GO:0006897">
    <property type="term" value="P:endocytosis"/>
    <property type="evidence" value="ECO:0007669"/>
    <property type="project" value="InterPro"/>
</dbReference>
<dbReference type="FunFam" id="1.20.5.730:FF:000005">
    <property type="entry name" value="RABaptiN (Rab effector)"/>
    <property type="match status" value="1"/>
</dbReference>
<keyword evidence="1" id="KW-0479">Metal-binding</keyword>
<dbReference type="InterPro" id="IPR011011">
    <property type="entry name" value="Znf_FYVE_PHD"/>
</dbReference>
<organism evidence="7 8">
    <name type="scientific">Caenorhabditis bovis</name>
    <dbReference type="NCBI Taxonomy" id="2654633"/>
    <lineage>
        <taxon>Eukaryota</taxon>
        <taxon>Metazoa</taxon>
        <taxon>Ecdysozoa</taxon>
        <taxon>Nematoda</taxon>
        <taxon>Chromadorea</taxon>
        <taxon>Rhabditida</taxon>
        <taxon>Rhabditina</taxon>
        <taxon>Rhabditomorpha</taxon>
        <taxon>Rhabditoidea</taxon>
        <taxon>Rhabditidae</taxon>
        <taxon>Peloderinae</taxon>
        <taxon>Caenorhabditis</taxon>
    </lineage>
</organism>
<dbReference type="Proteomes" id="UP000494206">
    <property type="component" value="Unassembled WGS sequence"/>
</dbReference>
<comment type="caution">
    <text evidence="7">The sequence shown here is derived from an EMBL/GenBank/DDBJ whole genome shotgun (WGS) entry which is preliminary data.</text>
</comment>
<proteinExistence type="predicted"/>
<dbReference type="InterPro" id="IPR013083">
    <property type="entry name" value="Znf_RING/FYVE/PHD"/>
</dbReference>
<sequence>MSQTETEADVPIGKSPNPALSCEMCQNYEINLTNLQNDERKIKEELNAARQLTERYESDLSKEREYRKEMERKMSELSAQTNDKVNEAVKLNFQLEQKLSELKAKHEKAVEAFTDQLNNAHLTIKDRECEFAEFFEKYQKLLGVNKKSANQMSTEEIELPADVEQLQFICLKTREELIQEKSAKEHLEQTLTDEVAMLREQLKEERAARQASDRDYMEQINGLQTSLGVANSKISSTANALAQHDAMRRQIHDLQTTIGELEDQVKQVQNERAAVEMTAQNYKQRCANLQNELETSEIVQKDFVKLSQSLQIELEKIRQSEQEVRWQWDEDVEKCTGCETSVVKLKPRPHCMHCGKIFCTNCLNQVVKSGPNQRPANVCHVCHTLLNPDSKPFFATQDVKK</sequence>
<keyword evidence="5" id="KW-0175">Coiled coil</keyword>
<feature type="coiled-coil region" evidence="5">
    <location>
        <begin position="25"/>
        <end position="112"/>
    </location>
</feature>
<evidence type="ECO:0000256" key="2">
    <source>
        <dbReference type="ARBA" id="ARBA00022771"/>
    </source>
</evidence>
<evidence type="ECO:0000256" key="5">
    <source>
        <dbReference type="SAM" id="Coils"/>
    </source>
</evidence>
<evidence type="ECO:0000256" key="4">
    <source>
        <dbReference type="PROSITE-ProRule" id="PRU00091"/>
    </source>
</evidence>
<dbReference type="SUPFAM" id="SSF103652">
    <property type="entry name" value="G protein-binding domain"/>
    <property type="match status" value="1"/>
</dbReference>
<gene>
    <name evidence="7" type="ORF">CBOVIS_LOCUS4159</name>
</gene>
<accession>A0A8S1EN35</accession>
<feature type="domain" description="FYVE-type" evidence="6">
    <location>
        <begin position="329"/>
        <end position="387"/>
    </location>
</feature>
<dbReference type="AlphaFoldDB" id="A0A8S1EN35"/>
<dbReference type="CDD" id="cd15739">
    <property type="entry name" value="FYVE_RABE_unchar"/>
    <property type="match status" value="1"/>
</dbReference>
<dbReference type="Pfam" id="PF09311">
    <property type="entry name" value="Rab5-bind"/>
    <property type="match status" value="1"/>
</dbReference>
<dbReference type="PANTHER" id="PTHR31179">
    <property type="entry name" value="RAB GTPASE-BINDING EFFECTOR PROTEIN"/>
    <property type="match status" value="1"/>
</dbReference>
<dbReference type="InterPro" id="IPR003914">
    <property type="entry name" value="Rabaptin"/>
</dbReference>
<keyword evidence="3" id="KW-0862">Zinc</keyword>
<reference evidence="7 8" key="1">
    <citation type="submission" date="2020-04" db="EMBL/GenBank/DDBJ databases">
        <authorList>
            <person name="Laetsch R D."/>
            <person name="Stevens L."/>
            <person name="Kumar S."/>
            <person name="Blaxter L. M."/>
        </authorList>
    </citation>
    <scope>NUCLEOTIDE SEQUENCE [LARGE SCALE GENOMIC DNA]</scope>
</reference>
<dbReference type="SMART" id="SM00064">
    <property type="entry name" value="FYVE"/>
    <property type="match status" value="1"/>
</dbReference>
<dbReference type="InterPro" id="IPR015390">
    <property type="entry name" value="Rabaptin_Rab5-bd_dom"/>
</dbReference>
<protein>
    <recommendedName>
        <fullName evidence="6">FYVE-type domain-containing protein</fullName>
    </recommendedName>
</protein>
<dbReference type="SUPFAM" id="SSF57903">
    <property type="entry name" value="FYVE/PHD zinc finger"/>
    <property type="match status" value="1"/>
</dbReference>